<organism evidence="4 5">
    <name type="scientific">Hibiscus sabdariffa</name>
    <name type="common">roselle</name>
    <dbReference type="NCBI Taxonomy" id="183260"/>
    <lineage>
        <taxon>Eukaryota</taxon>
        <taxon>Viridiplantae</taxon>
        <taxon>Streptophyta</taxon>
        <taxon>Embryophyta</taxon>
        <taxon>Tracheophyta</taxon>
        <taxon>Spermatophyta</taxon>
        <taxon>Magnoliopsida</taxon>
        <taxon>eudicotyledons</taxon>
        <taxon>Gunneridae</taxon>
        <taxon>Pentapetalae</taxon>
        <taxon>rosids</taxon>
        <taxon>malvids</taxon>
        <taxon>Malvales</taxon>
        <taxon>Malvaceae</taxon>
        <taxon>Malvoideae</taxon>
        <taxon>Hibiscus</taxon>
    </lineage>
</organism>
<dbReference type="EMBL" id="JBBPBN010000010">
    <property type="protein sequence ID" value="KAK9031385.1"/>
    <property type="molecule type" value="Genomic_DNA"/>
</dbReference>
<accession>A0ABR2T252</accession>
<keyword evidence="2" id="KW-1133">Transmembrane helix</keyword>
<dbReference type="PROSITE" id="PS50297">
    <property type="entry name" value="ANK_REP_REGION"/>
    <property type="match status" value="2"/>
</dbReference>
<dbReference type="PANTHER" id="PTHR24128">
    <property type="entry name" value="HOMEOBOX PROTEIN WARIAI"/>
    <property type="match status" value="1"/>
</dbReference>
<dbReference type="Gene3D" id="1.25.40.20">
    <property type="entry name" value="Ankyrin repeat-containing domain"/>
    <property type="match status" value="3"/>
</dbReference>
<feature type="repeat" description="ANK" evidence="1">
    <location>
        <begin position="179"/>
        <end position="211"/>
    </location>
</feature>
<keyword evidence="2" id="KW-0472">Membrane</keyword>
<feature type="repeat" description="ANK" evidence="1">
    <location>
        <begin position="70"/>
        <end position="102"/>
    </location>
</feature>
<dbReference type="InterPro" id="IPR036770">
    <property type="entry name" value="Ankyrin_rpt-contain_sf"/>
</dbReference>
<dbReference type="Pfam" id="PF12796">
    <property type="entry name" value="Ank_2"/>
    <property type="match status" value="2"/>
</dbReference>
<feature type="domain" description="PGG" evidence="3">
    <location>
        <begin position="273"/>
        <end position="371"/>
    </location>
</feature>
<reference evidence="4 5" key="1">
    <citation type="journal article" date="2024" name="G3 (Bethesda)">
        <title>Genome assembly of Hibiscus sabdariffa L. provides insights into metabolisms of medicinal natural products.</title>
        <authorList>
            <person name="Kim T."/>
        </authorList>
    </citation>
    <scope>NUCLEOTIDE SEQUENCE [LARGE SCALE GENOMIC DNA]</scope>
    <source>
        <strain evidence="4">TK-2024</strain>
        <tissue evidence="4">Old leaves</tissue>
    </source>
</reference>
<evidence type="ECO:0000256" key="2">
    <source>
        <dbReference type="SAM" id="Phobius"/>
    </source>
</evidence>
<dbReference type="PROSITE" id="PS50088">
    <property type="entry name" value="ANK_REPEAT"/>
    <property type="match status" value="2"/>
</dbReference>
<feature type="transmembrane region" description="Helical" evidence="2">
    <location>
        <begin position="454"/>
        <end position="471"/>
    </location>
</feature>
<gene>
    <name evidence="4" type="ORF">V6N11_032768</name>
</gene>
<feature type="transmembrane region" description="Helical" evidence="2">
    <location>
        <begin position="360"/>
        <end position="379"/>
    </location>
</feature>
<feature type="transmembrane region" description="Helical" evidence="2">
    <location>
        <begin position="420"/>
        <end position="448"/>
    </location>
</feature>
<dbReference type="PANTHER" id="PTHR24128:SF46">
    <property type="entry name" value="ALPHA-LATROTOXIN-LHE1A-LIKE ISOFORM X1"/>
    <property type="match status" value="1"/>
</dbReference>
<evidence type="ECO:0000256" key="1">
    <source>
        <dbReference type="PROSITE-ProRule" id="PRU00023"/>
    </source>
</evidence>
<dbReference type="InterPro" id="IPR026961">
    <property type="entry name" value="PGG_dom"/>
</dbReference>
<keyword evidence="2" id="KW-0812">Transmembrane</keyword>
<dbReference type="Pfam" id="PF13962">
    <property type="entry name" value="PGG"/>
    <property type="match status" value="1"/>
</dbReference>
<proteinExistence type="predicted"/>
<dbReference type="Proteomes" id="UP001396334">
    <property type="component" value="Unassembled WGS sequence"/>
</dbReference>
<evidence type="ECO:0000259" key="3">
    <source>
        <dbReference type="Pfam" id="PF13962"/>
    </source>
</evidence>
<comment type="caution">
    <text evidence="4">The sequence shown here is derived from an EMBL/GenBank/DDBJ whole genome shotgun (WGS) entry which is preliminary data.</text>
</comment>
<feature type="transmembrane region" description="Helical" evidence="2">
    <location>
        <begin position="328"/>
        <end position="348"/>
    </location>
</feature>
<keyword evidence="1" id="KW-0040">ANK repeat</keyword>
<keyword evidence="5" id="KW-1185">Reference proteome</keyword>
<evidence type="ECO:0000313" key="5">
    <source>
        <dbReference type="Proteomes" id="UP001396334"/>
    </source>
</evidence>
<evidence type="ECO:0000313" key="4">
    <source>
        <dbReference type="EMBL" id="KAK9031385.1"/>
    </source>
</evidence>
<dbReference type="InterPro" id="IPR002110">
    <property type="entry name" value="Ankyrin_rpt"/>
</dbReference>
<dbReference type="SMART" id="SM00248">
    <property type="entry name" value="ANK"/>
    <property type="match status" value="5"/>
</dbReference>
<sequence length="507" mass="56215">MDQSLRTAAVTGDVGELYSLIQRDGNVLRRFDDVEFVDTPLHIAADEGCVAFAMEIVNLKPSFARKLNPQGLTPLHLAVKRGHKEMVLSFLEIDKDLARVRGKNGETPLHFISKVGDPNGLLDRFLEICPECIGYVTIKNRTALHTAVENNRLDVFRGLIRTLTKKDCCREVVNRKDEDGNTALHIAAIHNQPEMLKLLLNCKADKHATNQAGSTALDVARQHNNIESVVILHGCFGSGVSNFKRKLEKKIVNYVSKASLLVFHDLDNISSDDRNALLVILGLLLATTYQATLSPPGGVWQGESNSRSEQSYNSTIPGTSVLDASSFLLFYIPTFVVFIVAFFLTLALIKPYPHGFRTALEILLAFVAISFDQSVFIIAPSYVEYLILKISSSIVFALMVFMCIAYRVSKISVSIVGCRISLLVLFIIFENEMVIGAIQGLLLSLFLYDEFWKGSIVTVGCSVFLTIIASVGGSRPNLRYPIVLVGCWLFFNLGRVCIRRCIKCCNL</sequence>
<protein>
    <recommendedName>
        <fullName evidence="3">PGG domain-containing protein</fullName>
    </recommendedName>
</protein>
<feature type="transmembrane region" description="Helical" evidence="2">
    <location>
        <begin position="385"/>
        <end position="408"/>
    </location>
</feature>
<name>A0ABR2T252_9ROSI</name>
<dbReference type="SUPFAM" id="SSF48403">
    <property type="entry name" value="Ankyrin repeat"/>
    <property type="match status" value="1"/>
</dbReference>